<dbReference type="Proteomes" id="UP000199377">
    <property type="component" value="Unassembled WGS sequence"/>
</dbReference>
<evidence type="ECO:0000256" key="1">
    <source>
        <dbReference type="SAM" id="Phobius"/>
    </source>
</evidence>
<dbReference type="RefSeq" id="WP_092858499.1">
    <property type="nucleotide sequence ID" value="NZ_FOQH01000002.1"/>
</dbReference>
<evidence type="ECO:0000313" key="4">
    <source>
        <dbReference type="Proteomes" id="UP000199377"/>
    </source>
</evidence>
<keyword evidence="1" id="KW-0472">Membrane</keyword>
<feature type="transmembrane region" description="Helical" evidence="1">
    <location>
        <begin position="227"/>
        <end position="246"/>
    </location>
</feature>
<feature type="domain" description="EamA" evidence="2">
    <location>
        <begin position="192"/>
        <end position="294"/>
    </location>
</feature>
<protein>
    <submittedName>
        <fullName evidence="3">EamA-like transporter family protein</fullName>
    </submittedName>
</protein>
<name>A0A1I3D8P6_9RHOB</name>
<gene>
    <name evidence="3" type="ORF">SAMN05216258_102443</name>
</gene>
<keyword evidence="4" id="KW-1185">Reference proteome</keyword>
<feature type="transmembrane region" description="Helical" evidence="1">
    <location>
        <begin position="36"/>
        <end position="56"/>
    </location>
</feature>
<feature type="transmembrane region" description="Helical" evidence="1">
    <location>
        <begin position="68"/>
        <end position="91"/>
    </location>
</feature>
<dbReference type="GO" id="GO:0016020">
    <property type="term" value="C:membrane"/>
    <property type="evidence" value="ECO:0007669"/>
    <property type="project" value="InterPro"/>
</dbReference>
<keyword evidence="1" id="KW-0812">Transmembrane</keyword>
<proteinExistence type="predicted"/>
<dbReference type="InterPro" id="IPR037185">
    <property type="entry name" value="EmrE-like"/>
</dbReference>
<reference evidence="3 4" key="1">
    <citation type="submission" date="2016-10" db="EMBL/GenBank/DDBJ databases">
        <authorList>
            <person name="de Groot N.N."/>
        </authorList>
    </citation>
    <scope>NUCLEOTIDE SEQUENCE [LARGE SCALE GENOMIC DNA]</scope>
    <source>
        <strain evidence="3 4">CGMCC 1.11030</strain>
    </source>
</reference>
<dbReference type="InterPro" id="IPR000620">
    <property type="entry name" value="EamA_dom"/>
</dbReference>
<dbReference type="OrthoDB" id="5243804at2"/>
<feature type="transmembrane region" description="Helical" evidence="1">
    <location>
        <begin position="279"/>
        <end position="297"/>
    </location>
</feature>
<evidence type="ECO:0000313" key="3">
    <source>
        <dbReference type="EMBL" id="SFH82948.1"/>
    </source>
</evidence>
<dbReference type="EMBL" id="FOQH01000002">
    <property type="protein sequence ID" value="SFH82948.1"/>
    <property type="molecule type" value="Genomic_DNA"/>
</dbReference>
<keyword evidence="1" id="KW-1133">Transmembrane helix</keyword>
<feature type="transmembrane region" description="Helical" evidence="1">
    <location>
        <begin position="152"/>
        <end position="173"/>
    </location>
</feature>
<dbReference type="Pfam" id="PF00892">
    <property type="entry name" value="EamA"/>
    <property type="match status" value="1"/>
</dbReference>
<evidence type="ECO:0000259" key="2">
    <source>
        <dbReference type="Pfam" id="PF00892"/>
    </source>
</evidence>
<dbReference type="SUPFAM" id="SSF103481">
    <property type="entry name" value="Multidrug resistance efflux transporter EmrE"/>
    <property type="match status" value="2"/>
</dbReference>
<accession>A0A1I3D8P6</accession>
<organism evidence="3 4">
    <name type="scientific">Albimonas pacifica</name>
    <dbReference type="NCBI Taxonomy" id="1114924"/>
    <lineage>
        <taxon>Bacteria</taxon>
        <taxon>Pseudomonadati</taxon>
        <taxon>Pseudomonadota</taxon>
        <taxon>Alphaproteobacteria</taxon>
        <taxon>Rhodobacterales</taxon>
        <taxon>Paracoccaceae</taxon>
        <taxon>Albimonas</taxon>
    </lineage>
</organism>
<dbReference type="AlphaFoldDB" id="A0A1I3D8P6"/>
<feature type="transmembrane region" description="Helical" evidence="1">
    <location>
        <begin position="123"/>
        <end position="140"/>
    </location>
</feature>
<sequence length="298" mass="30382">METWVLLALGAAFLQNLRFALQKRLAGALGSAGGAGARFVFAAPLAALGLAALCLARGETPPAPSWAFLGFCVGGGLAQMAATRLIVGLFAHRSFAAAMAYTKTEALQTALFGALLLGDRLPLAAWGAIGLGIFGVLMISSPPEGLRPGALLDRRALIGIASGGLFGLSAVAYRGATLALPEGDAALRALTALAAVTLLQAGLTAVQLEVGRRGDMARLLRAWRPGVAVGLTGVGASLGWFCALALRDAGSVRMVGQVEVVFTLAASILMFGERPGRREIAGVLVVSLAIVALVLATR</sequence>
<feature type="transmembrane region" description="Helical" evidence="1">
    <location>
        <begin position="185"/>
        <end position="206"/>
    </location>
</feature>